<keyword evidence="2" id="KW-1185">Reference proteome</keyword>
<accession>A0A7N2LH61</accession>
<dbReference type="InParanoid" id="A0A7N2LH61"/>
<protein>
    <submittedName>
        <fullName evidence="1">Uncharacterized protein</fullName>
    </submittedName>
</protein>
<organism evidence="1 2">
    <name type="scientific">Quercus lobata</name>
    <name type="common">Valley oak</name>
    <dbReference type="NCBI Taxonomy" id="97700"/>
    <lineage>
        <taxon>Eukaryota</taxon>
        <taxon>Viridiplantae</taxon>
        <taxon>Streptophyta</taxon>
        <taxon>Embryophyta</taxon>
        <taxon>Tracheophyta</taxon>
        <taxon>Spermatophyta</taxon>
        <taxon>Magnoliopsida</taxon>
        <taxon>eudicotyledons</taxon>
        <taxon>Gunneridae</taxon>
        <taxon>Pentapetalae</taxon>
        <taxon>rosids</taxon>
        <taxon>fabids</taxon>
        <taxon>Fagales</taxon>
        <taxon>Fagaceae</taxon>
        <taxon>Quercus</taxon>
    </lineage>
</organism>
<sequence length="120" mass="13639">MKRNLSIAIDVQYVYDACNVAGVEFEYEGIIPIKELQLTMSNEFDLVQDVLGNPKMDDFVDDNSRISFGHQLILILDELYESAKESCNGDCVNLNESNIILDIQVINEEQPFQITPYSKS</sequence>
<name>A0A7N2LH61_QUELO</name>
<evidence type="ECO:0000313" key="2">
    <source>
        <dbReference type="Proteomes" id="UP000594261"/>
    </source>
</evidence>
<reference evidence="1 2" key="1">
    <citation type="journal article" date="2016" name="G3 (Bethesda)">
        <title>First Draft Assembly and Annotation of the Genome of a California Endemic Oak Quercus lobata Nee (Fagaceae).</title>
        <authorList>
            <person name="Sork V.L."/>
            <person name="Fitz-Gibbon S.T."/>
            <person name="Puiu D."/>
            <person name="Crepeau M."/>
            <person name="Gugger P.F."/>
            <person name="Sherman R."/>
            <person name="Stevens K."/>
            <person name="Langley C.H."/>
            <person name="Pellegrini M."/>
            <person name="Salzberg S.L."/>
        </authorList>
    </citation>
    <scope>NUCLEOTIDE SEQUENCE [LARGE SCALE GENOMIC DNA]</scope>
    <source>
        <strain evidence="1 2">cv. SW786</strain>
    </source>
</reference>
<dbReference type="EnsemblPlants" id="QL04p067205:mrna">
    <property type="protein sequence ID" value="QL04p067205:mrna"/>
    <property type="gene ID" value="QL04p067205"/>
</dbReference>
<dbReference type="AlphaFoldDB" id="A0A7N2LH61"/>
<dbReference type="Proteomes" id="UP000594261">
    <property type="component" value="Chromosome 4"/>
</dbReference>
<evidence type="ECO:0000313" key="1">
    <source>
        <dbReference type="EnsemblPlants" id="QL04p067205:mrna"/>
    </source>
</evidence>
<proteinExistence type="predicted"/>
<dbReference type="EMBL" id="LRBV02000004">
    <property type="status" value="NOT_ANNOTATED_CDS"/>
    <property type="molecule type" value="Genomic_DNA"/>
</dbReference>
<dbReference type="Gramene" id="QL04p067205:mrna">
    <property type="protein sequence ID" value="QL04p067205:mrna"/>
    <property type="gene ID" value="QL04p067205"/>
</dbReference>
<reference evidence="1" key="2">
    <citation type="submission" date="2021-01" db="UniProtKB">
        <authorList>
            <consortium name="EnsemblPlants"/>
        </authorList>
    </citation>
    <scope>IDENTIFICATION</scope>
</reference>